<name>A0ABN1KJ28_9BURK</name>
<sequence>MSQTEATAQIAATAARLVVEEGMEYSAAKRKAARDLGRRSSRQGELPSNEQVEDEVRDYLALFCADTQPAELRALRELALRWMTRLDQLGEFRPHLGGAVWRGTATRLSNLILDLYCDDEKAAEIAFLNAGLDFDSGGAGEHEALVLSTVDRTPGLAEPVTLHFVVHEYLALRGALKPDTQGRSWRGDANALRRLLASEAQDHAH</sequence>
<dbReference type="RefSeq" id="WP_141291809.1">
    <property type="nucleotide sequence ID" value="NZ_BAAAEW010000047.1"/>
</dbReference>
<dbReference type="EMBL" id="BAAAEW010000047">
    <property type="protein sequence ID" value="GAA0767805.1"/>
    <property type="molecule type" value="Genomic_DNA"/>
</dbReference>
<gene>
    <name evidence="1" type="ORF">GCM10009107_57070</name>
</gene>
<proteinExistence type="predicted"/>
<comment type="caution">
    <text evidence="1">The sequence shown here is derived from an EMBL/GenBank/DDBJ whole genome shotgun (WGS) entry which is preliminary data.</text>
</comment>
<evidence type="ECO:0000313" key="1">
    <source>
        <dbReference type="EMBL" id="GAA0767805.1"/>
    </source>
</evidence>
<protein>
    <recommendedName>
        <fullName evidence="3">UDP-N-acetylmuramate--alanine ligase</fullName>
    </recommendedName>
</protein>
<accession>A0ABN1KJ28</accession>
<evidence type="ECO:0008006" key="3">
    <source>
        <dbReference type="Google" id="ProtNLM"/>
    </source>
</evidence>
<dbReference type="Proteomes" id="UP001500279">
    <property type="component" value="Unassembled WGS sequence"/>
</dbReference>
<evidence type="ECO:0000313" key="2">
    <source>
        <dbReference type="Proteomes" id="UP001500279"/>
    </source>
</evidence>
<organism evidence="1 2">
    <name type="scientific">Ideonella azotifigens</name>
    <dbReference type="NCBI Taxonomy" id="513160"/>
    <lineage>
        <taxon>Bacteria</taxon>
        <taxon>Pseudomonadati</taxon>
        <taxon>Pseudomonadota</taxon>
        <taxon>Betaproteobacteria</taxon>
        <taxon>Burkholderiales</taxon>
        <taxon>Sphaerotilaceae</taxon>
        <taxon>Ideonella</taxon>
    </lineage>
</organism>
<reference evidence="1 2" key="1">
    <citation type="journal article" date="2019" name="Int. J. Syst. Evol. Microbiol.">
        <title>The Global Catalogue of Microorganisms (GCM) 10K type strain sequencing project: providing services to taxonomists for standard genome sequencing and annotation.</title>
        <authorList>
            <consortium name="The Broad Institute Genomics Platform"/>
            <consortium name="The Broad Institute Genome Sequencing Center for Infectious Disease"/>
            <person name="Wu L."/>
            <person name="Ma J."/>
        </authorList>
    </citation>
    <scope>NUCLEOTIDE SEQUENCE [LARGE SCALE GENOMIC DNA]</scope>
    <source>
        <strain evidence="1 2">JCM 15503</strain>
    </source>
</reference>
<keyword evidence="2" id="KW-1185">Reference proteome</keyword>